<dbReference type="GO" id="GO:0005634">
    <property type="term" value="C:nucleus"/>
    <property type="evidence" value="ECO:0007669"/>
    <property type="project" value="TreeGrafter"/>
</dbReference>
<name>A0A5N5TBX4_9CRUS</name>
<dbReference type="GO" id="GO:1990050">
    <property type="term" value="F:phosphatidic acid transfer activity"/>
    <property type="evidence" value="ECO:0007669"/>
    <property type="project" value="TreeGrafter"/>
</dbReference>
<protein>
    <submittedName>
        <fullName evidence="4">TP53-regulated inhibitor of apoptosis 1</fullName>
    </submittedName>
</protein>
<dbReference type="PANTHER" id="PTHR46403">
    <property type="entry name" value="TP53-REGULATED INHIBITOR OF APOPTOSIS 1"/>
    <property type="match status" value="1"/>
</dbReference>
<dbReference type="GO" id="GO:0005829">
    <property type="term" value="C:cytosol"/>
    <property type="evidence" value="ECO:0007669"/>
    <property type="project" value="TreeGrafter"/>
</dbReference>
<comment type="catalytic activity">
    <reaction evidence="3">
        <text>a 1,2-diacyl-sn-glycero-3-phosphate(in) = a 1,2-diacyl-sn-glycero-3-phosphate(out)</text>
        <dbReference type="Rhea" id="RHEA:36435"/>
        <dbReference type="ChEBI" id="CHEBI:58608"/>
    </reaction>
</comment>
<evidence type="ECO:0000256" key="3">
    <source>
        <dbReference type="ARBA" id="ARBA00023706"/>
    </source>
</evidence>
<gene>
    <name evidence="4" type="primary">TRIAP1</name>
    <name evidence="4" type="ORF">Anas_06176</name>
</gene>
<accession>A0A5N5TBX4</accession>
<dbReference type="Pfam" id="PF05254">
    <property type="entry name" value="UPF0203"/>
    <property type="match status" value="1"/>
</dbReference>
<dbReference type="InterPro" id="IPR007918">
    <property type="entry name" value="MDM35_apoptosis"/>
</dbReference>
<organism evidence="4 5">
    <name type="scientific">Armadillidium nasatum</name>
    <dbReference type="NCBI Taxonomy" id="96803"/>
    <lineage>
        <taxon>Eukaryota</taxon>
        <taxon>Metazoa</taxon>
        <taxon>Ecdysozoa</taxon>
        <taxon>Arthropoda</taxon>
        <taxon>Crustacea</taxon>
        <taxon>Multicrustacea</taxon>
        <taxon>Malacostraca</taxon>
        <taxon>Eumalacostraca</taxon>
        <taxon>Peracarida</taxon>
        <taxon>Isopoda</taxon>
        <taxon>Oniscidea</taxon>
        <taxon>Crinocheta</taxon>
        <taxon>Armadillidiidae</taxon>
        <taxon>Armadillidium</taxon>
    </lineage>
</organism>
<evidence type="ECO:0000313" key="4">
    <source>
        <dbReference type="EMBL" id="KAB7502605.1"/>
    </source>
</evidence>
<dbReference type="OrthoDB" id="19091at2759"/>
<keyword evidence="5" id="KW-1185">Reference proteome</keyword>
<dbReference type="GO" id="GO:0045332">
    <property type="term" value="P:phospholipid translocation"/>
    <property type="evidence" value="ECO:0007669"/>
    <property type="project" value="TreeGrafter"/>
</dbReference>
<keyword evidence="2" id="KW-1015">Disulfide bond</keyword>
<dbReference type="Proteomes" id="UP000326759">
    <property type="component" value="Unassembled WGS sequence"/>
</dbReference>
<dbReference type="PROSITE" id="PS51808">
    <property type="entry name" value="CHCH"/>
    <property type="match status" value="1"/>
</dbReference>
<sequence length="80" mass="9316">MNSVGSECGDLKKSYDDCFNKWFAEKFLKGDTREDGVCKEFFIKYQSCIKKSLKEQNINYEEIEKDVMGTTEEKQPPKTS</sequence>
<evidence type="ECO:0000256" key="2">
    <source>
        <dbReference type="ARBA" id="ARBA00023157"/>
    </source>
</evidence>
<dbReference type="AlphaFoldDB" id="A0A5N5TBX4"/>
<dbReference type="PANTHER" id="PTHR46403:SF1">
    <property type="entry name" value="TP53-REGULATED INHIBITOR OF APOPTOSIS 1"/>
    <property type="match status" value="1"/>
</dbReference>
<dbReference type="EMBL" id="SEYY01007135">
    <property type="protein sequence ID" value="KAB7502605.1"/>
    <property type="molecule type" value="Genomic_DNA"/>
</dbReference>
<proteinExistence type="inferred from homology"/>
<comment type="similarity">
    <text evidence="1">Belongs to the TRIAP1/MDM35 family.</text>
</comment>
<dbReference type="GO" id="GO:0005758">
    <property type="term" value="C:mitochondrial intermembrane space"/>
    <property type="evidence" value="ECO:0007669"/>
    <property type="project" value="TreeGrafter"/>
</dbReference>
<reference evidence="4 5" key="1">
    <citation type="journal article" date="2019" name="PLoS Biol.">
        <title>Sex chromosomes control vertical transmission of feminizing Wolbachia symbionts in an isopod.</title>
        <authorList>
            <person name="Becking T."/>
            <person name="Chebbi M.A."/>
            <person name="Giraud I."/>
            <person name="Moumen B."/>
            <person name="Laverre T."/>
            <person name="Caubet Y."/>
            <person name="Peccoud J."/>
            <person name="Gilbert C."/>
            <person name="Cordaux R."/>
        </authorList>
    </citation>
    <scope>NUCLEOTIDE SEQUENCE [LARGE SCALE GENOMIC DNA]</scope>
    <source>
        <strain evidence="4">ANa2</strain>
        <tissue evidence="4">Whole body excluding digestive tract and cuticle</tissue>
    </source>
</reference>
<evidence type="ECO:0000313" key="5">
    <source>
        <dbReference type="Proteomes" id="UP000326759"/>
    </source>
</evidence>
<comment type="caution">
    <text evidence="4">The sequence shown here is derived from an EMBL/GenBank/DDBJ whole genome shotgun (WGS) entry which is preliminary data.</text>
</comment>
<evidence type="ECO:0000256" key="1">
    <source>
        <dbReference type="ARBA" id="ARBA00006196"/>
    </source>
</evidence>